<proteinExistence type="predicted"/>
<organism evidence="2 3">
    <name type="scientific">Apiospora aurea</name>
    <dbReference type="NCBI Taxonomy" id="335848"/>
    <lineage>
        <taxon>Eukaryota</taxon>
        <taxon>Fungi</taxon>
        <taxon>Dikarya</taxon>
        <taxon>Ascomycota</taxon>
        <taxon>Pezizomycotina</taxon>
        <taxon>Sordariomycetes</taxon>
        <taxon>Xylariomycetidae</taxon>
        <taxon>Amphisphaeriales</taxon>
        <taxon>Apiosporaceae</taxon>
        <taxon>Apiospora</taxon>
    </lineage>
</organism>
<dbReference type="RefSeq" id="XP_066703643.1">
    <property type="nucleotide sequence ID" value="XM_066841016.1"/>
</dbReference>
<reference evidence="2 3" key="1">
    <citation type="submission" date="2023-01" db="EMBL/GenBank/DDBJ databases">
        <title>Analysis of 21 Apiospora genomes using comparative genomics revels a genus with tremendous synthesis potential of carbohydrate active enzymes and secondary metabolites.</title>
        <authorList>
            <person name="Sorensen T."/>
        </authorList>
    </citation>
    <scope>NUCLEOTIDE SEQUENCE [LARGE SCALE GENOMIC DNA]</scope>
    <source>
        <strain evidence="2 3">CBS 24483</strain>
    </source>
</reference>
<feature type="transmembrane region" description="Helical" evidence="1">
    <location>
        <begin position="293"/>
        <end position="311"/>
    </location>
</feature>
<accession>A0ABR1QNK4</accession>
<protein>
    <recommendedName>
        <fullName evidence="4">Receptor L-domain domain-containing protein</fullName>
    </recommendedName>
</protein>
<dbReference type="GeneID" id="92074078"/>
<keyword evidence="3" id="KW-1185">Reference proteome</keyword>
<evidence type="ECO:0000313" key="3">
    <source>
        <dbReference type="Proteomes" id="UP001391051"/>
    </source>
</evidence>
<evidence type="ECO:0000256" key="1">
    <source>
        <dbReference type="SAM" id="Phobius"/>
    </source>
</evidence>
<keyword evidence="1" id="KW-0472">Membrane</keyword>
<keyword evidence="1" id="KW-1133">Transmembrane helix</keyword>
<name>A0ABR1QNK4_9PEZI</name>
<sequence length="312" mass="34703">MSKAAVGEKGCQVIDQDVVLASDATGDISLDDIDFIEGSLRSENGSQVMSFRHEGILDIYGELILRDMSKLQTVDFRNLLQVGDCYGTTSGGKVVLKNLYVVFSIDLPELTKLSGTRTLVLRDLLRTYLHPNTTHGDRYPDGGGIDSHGREEWVDGYCRTGGLEEGWHHTNLRHDRCMADFETVAPEGNISNDFFEDFQFAFWGRGGDNFETFRHEARAIGSQIDIWKHGRVAERFEVVWTDPGLNCSAMDELRGVALFPGVYSCNRRTAPVRRDAGAEAERRHNSAGRRRDGAVGGLVMGLAVLLQVLVLY</sequence>
<keyword evidence="1" id="KW-0812">Transmembrane</keyword>
<dbReference type="Proteomes" id="UP001391051">
    <property type="component" value="Unassembled WGS sequence"/>
</dbReference>
<evidence type="ECO:0000313" key="2">
    <source>
        <dbReference type="EMBL" id="KAK7959940.1"/>
    </source>
</evidence>
<evidence type="ECO:0008006" key="4">
    <source>
        <dbReference type="Google" id="ProtNLM"/>
    </source>
</evidence>
<comment type="caution">
    <text evidence="2">The sequence shown here is derived from an EMBL/GenBank/DDBJ whole genome shotgun (WGS) entry which is preliminary data.</text>
</comment>
<gene>
    <name evidence="2" type="ORF">PG986_004794</name>
</gene>
<dbReference type="EMBL" id="JAQQWE010000003">
    <property type="protein sequence ID" value="KAK7959940.1"/>
    <property type="molecule type" value="Genomic_DNA"/>
</dbReference>